<dbReference type="Pfam" id="PF00069">
    <property type="entry name" value="Pkinase"/>
    <property type="match status" value="1"/>
</dbReference>
<sequence>MADETRMDAPGSGRRAAPETRLDRTGTSAPPTRLDHPGGAAHNEAAARPPAPQTRIDPSPHDTFQPLPPALASRFTVQRKLGSGGEATVWLCRATNGHDFAIKLFHQVPRYRVDFEAPQYRDSFRAEHSVRVFERGSDLDIHFEVMEYCRFGSLDSFLRQRDPHGGAADLAVEVLRQLATKLHALQRPNGSTLVHGDVNPRNILVRSDLPLELVLADFGLAVDLGGRSKITNTGQGTAAYSAPGAPQRWRVEDDWWSVGMVLYRVLVGRGYFEDDAGRQLADSTIDAEVNTRDIALAALDDLTLRPAMRSRWQRLLTGLLTRDPMQRWGFTEVEAWLAGKAPAVHRAAPSTEESAGRGRRALTPFALPGVGTFHDSASLGAAMAGYPEPAARALAGRGRAALLNWLIDDVRTGDSYSELKSYGDGWGPEELATYFTAKLAPTAALTYRGRPVDTVADLCGLATAFDAAEVVTSLYDRQLVGSLSGPQRSNYPMIDADWRDIVQHADELGQQYGFDIRFGRAPQRTHVIRYALLLAAGDEAVTDSYVAGVRHRLADPNMASAEEVSWFAQLRQEARL</sequence>
<evidence type="ECO:0000313" key="4">
    <source>
        <dbReference type="Proteomes" id="UP000031364"/>
    </source>
</evidence>
<dbReference type="PANTHER" id="PTHR24348:SF68">
    <property type="entry name" value="SERINE_THREONINE-PROTEIN KINASE ATG1C"/>
    <property type="match status" value="1"/>
</dbReference>
<dbReference type="InterPro" id="IPR000719">
    <property type="entry name" value="Prot_kinase_dom"/>
</dbReference>
<evidence type="ECO:0000256" key="1">
    <source>
        <dbReference type="SAM" id="MobiDB-lite"/>
    </source>
</evidence>
<dbReference type="Gene3D" id="1.10.510.10">
    <property type="entry name" value="Transferase(Phosphotransferase) domain 1"/>
    <property type="match status" value="1"/>
</dbReference>
<dbReference type="EMBL" id="JNFP01000035">
    <property type="protein sequence ID" value="KIA62145.1"/>
    <property type="molecule type" value="Genomic_DNA"/>
</dbReference>
<protein>
    <recommendedName>
        <fullName evidence="2">Protein kinase domain-containing protein</fullName>
    </recommendedName>
</protein>
<dbReference type="Proteomes" id="UP000031364">
    <property type="component" value="Unassembled WGS sequence"/>
</dbReference>
<dbReference type="RefSeq" id="WP_167829420.1">
    <property type="nucleotide sequence ID" value="NZ_BDCI01000035.1"/>
</dbReference>
<dbReference type="InterPro" id="IPR045269">
    <property type="entry name" value="Atg1-like"/>
</dbReference>
<feature type="region of interest" description="Disordered" evidence="1">
    <location>
        <begin position="1"/>
        <end position="68"/>
    </location>
</feature>
<keyword evidence="4" id="KW-1185">Reference proteome</keyword>
<dbReference type="PROSITE" id="PS50011">
    <property type="entry name" value="PROTEIN_KINASE_DOM"/>
    <property type="match status" value="1"/>
</dbReference>
<feature type="domain" description="Protein kinase" evidence="2">
    <location>
        <begin position="75"/>
        <end position="337"/>
    </location>
</feature>
<evidence type="ECO:0000313" key="3">
    <source>
        <dbReference type="EMBL" id="KIA62145.1"/>
    </source>
</evidence>
<proteinExistence type="predicted"/>
<dbReference type="InterPro" id="IPR011009">
    <property type="entry name" value="Kinase-like_dom_sf"/>
</dbReference>
<comment type="caution">
    <text evidence="3">The sequence shown here is derived from an EMBL/GenBank/DDBJ whole genome shotgun (WGS) entry which is preliminary data.</text>
</comment>
<organism evidence="3 4">
    <name type="scientific">Nocardia vulneris</name>
    <dbReference type="NCBI Taxonomy" id="1141657"/>
    <lineage>
        <taxon>Bacteria</taxon>
        <taxon>Bacillati</taxon>
        <taxon>Actinomycetota</taxon>
        <taxon>Actinomycetes</taxon>
        <taxon>Mycobacteriales</taxon>
        <taxon>Nocardiaceae</taxon>
        <taxon>Nocardia</taxon>
    </lineage>
</organism>
<name>A0ABR4Z9Z6_9NOCA</name>
<gene>
    <name evidence="3" type="ORF">FG87_26495</name>
</gene>
<dbReference type="SUPFAM" id="SSF56112">
    <property type="entry name" value="Protein kinase-like (PK-like)"/>
    <property type="match status" value="1"/>
</dbReference>
<accession>A0ABR4Z9Z6</accession>
<evidence type="ECO:0000259" key="2">
    <source>
        <dbReference type="PROSITE" id="PS50011"/>
    </source>
</evidence>
<feature type="compositionally biased region" description="Low complexity" evidence="1">
    <location>
        <begin position="37"/>
        <end position="48"/>
    </location>
</feature>
<dbReference type="PANTHER" id="PTHR24348">
    <property type="entry name" value="SERINE/THREONINE-PROTEIN KINASE UNC-51-RELATED"/>
    <property type="match status" value="1"/>
</dbReference>
<reference evidence="3 4" key="1">
    <citation type="journal article" date="2014" name="Int. J. Syst. Evol. Microbiol.">
        <title>Nocardia vulneris sp. nov., isolated from wounds of human patients in North America.</title>
        <authorList>
            <person name="Lasker B.A."/>
            <person name="Bell M."/>
            <person name="Klenk H.P."/>
            <person name="Sproer C."/>
            <person name="Schumann C."/>
            <person name="Schumann P."/>
            <person name="Brown J.M."/>
        </authorList>
    </citation>
    <scope>NUCLEOTIDE SEQUENCE [LARGE SCALE GENOMIC DNA]</scope>
    <source>
        <strain evidence="3 4">W9851</strain>
    </source>
</reference>